<comment type="caution">
    <text evidence="1">The sequence shown here is derived from an EMBL/GenBank/DDBJ whole genome shotgun (WGS) entry which is preliminary data.</text>
</comment>
<keyword evidence="2" id="KW-1185">Reference proteome</keyword>
<proteinExistence type="predicted"/>
<dbReference type="AlphaFoldDB" id="A0AAD7D4M9"/>
<evidence type="ECO:0000313" key="1">
    <source>
        <dbReference type="EMBL" id="KAJ7678400.1"/>
    </source>
</evidence>
<reference evidence="1" key="1">
    <citation type="submission" date="2023-03" db="EMBL/GenBank/DDBJ databases">
        <title>Massive genome expansion in bonnet fungi (Mycena s.s.) driven by repeated elements and novel gene families across ecological guilds.</title>
        <authorList>
            <consortium name="Lawrence Berkeley National Laboratory"/>
            <person name="Harder C.B."/>
            <person name="Miyauchi S."/>
            <person name="Viragh M."/>
            <person name="Kuo A."/>
            <person name="Thoen E."/>
            <person name="Andreopoulos B."/>
            <person name="Lu D."/>
            <person name="Skrede I."/>
            <person name="Drula E."/>
            <person name="Henrissat B."/>
            <person name="Morin E."/>
            <person name="Kohler A."/>
            <person name="Barry K."/>
            <person name="LaButti K."/>
            <person name="Morin E."/>
            <person name="Salamov A."/>
            <person name="Lipzen A."/>
            <person name="Mereny Z."/>
            <person name="Hegedus B."/>
            <person name="Baldrian P."/>
            <person name="Stursova M."/>
            <person name="Weitz H."/>
            <person name="Taylor A."/>
            <person name="Grigoriev I.V."/>
            <person name="Nagy L.G."/>
            <person name="Martin F."/>
            <person name="Kauserud H."/>
        </authorList>
    </citation>
    <scope>NUCLEOTIDE SEQUENCE</scope>
    <source>
        <strain evidence="1">CBHHK067</strain>
    </source>
</reference>
<sequence length="215" mass="23379">MFHGTAVTGTRVSGSVEHFHQQKQHSFAFSEGRKLNIEMKVGTSPSLLTALLIILLGTRNTHCLDDFKSRMDLIFAVRVSVSPCRIHAVSTQANGIEPKPPPPPVNSHQPIQFGTGVGVDWPRAAALEPVSVESVCSPAHPGEVQLRRRRRRWRAYTRASRVHVPGSKPVARDSVLAVHDIDTQIPEKALLLYGGAPASCICSKGSERGKKNGAE</sequence>
<gene>
    <name evidence="1" type="ORF">B0H17DRAFT_1139461</name>
</gene>
<dbReference type="Proteomes" id="UP001221757">
    <property type="component" value="Unassembled WGS sequence"/>
</dbReference>
<protein>
    <submittedName>
        <fullName evidence="1">Uncharacterized protein</fullName>
    </submittedName>
</protein>
<organism evidence="1 2">
    <name type="scientific">Mycena rosella</name>
    <name type="common">Pink bonnet</name>
    <name type="synonym">Agaricus rosellus</name>
    <dbReference type="NCBI Taxonomy" id="1033263"/>
    <lineage>
        <taxon>Eukaryota</taxon>
        <taxon>Fungi</taxon>
        <taxon>Dikarya</taxon>
        <taxon>Basidiomycota</taxon>
        <taxon>Agaricomycotina</taxon>
        <taxon>Agaricomycetes</taxon>
        <taxon>Agaricomycetidae</taxon>
        <taxon>Agaricales</taxon>
        <taxon>Marasmiineae</taxon>
        <taxon>Mycenaceae</taxon>
        <taxon>Mycena</taxon>
    </lineage>
</organism>
<accession>A0AAD7D4M9</accession>
<evidence type="ECO:0000313" key="2">
    <source>
        <dbReference type="Proteomes" id="UP001221757"/>
    </source>
</evidence>
<dbReference type="EMBL" id="JARKIE010000135">
    <property type="protein sequence ID" value="KAJ7678400.1"/>
    <property type="molecule type" value="Genomic_DNA"/>
</dbReference>
<name>A0AAD7D4M9_MYCRO</name>